<dbReference type="FunFam" id="1.10.630.10:FF:000018">
    <property type="entry name" value="Cytochrome P450 monooxygenase"/>
    <property type="match status" value="1"/>
</dbReference>
<comment type="caution">
    <text evidence="9">The sequence shown here is derived from an EMBL/GenBank/DDBJ whole genome shotgun (WGS) entry which is preliminary data.</text>
</comment>
<keyword evidence="6 7" id="KW-0503">Monooxygenase</keyword>
<dbReference type="RefSeq" id="WP_106188468.1">
    <property type="nucleotide sequence ID" value="NZ_PVTF01000005.1"/>
</dbReference>
<evidence type="ECO:0000256" key="4">
    <source>
        <dbReference type="ARBA" id="ARBA00023002"/>
    </source>
</evidence>
<dbReference type="InterPro" id="IPR001128">
    <property type="entry name" value="Cyt_P450"/>
</dbReference>
<dbReference type="PRINTS" id="PR00359">
    <property type="entry name" value="BP450"/>
</dbReference>
<accession>A0A2T0T6Y9</accession>
<dbReference type="AlphaFoldDB" id="A0A2T0T6Y9"/>
<dbReference type="CDD" id="cd11030">
    <property type="entry name" value="CYP105-like"/>
    <property type="match status" value="1"/>
</dbReference>
<keyword evidence="5 7" id="KW-0408">Iron</keyword>
<dbReference type="PRINTS" id="PR00385">
    <property type="entry name" value="P450"/>
</dbReference>
<dbReference type="PANTHER" id="PTHR46696:SF1">
    <property type="entry name" value="CYTOCHROME P450 YJIB-RELATED"/>
    <property type="match status" value="1"/>
</dbReference>
<dbReference type="GO" id="GO:0005506">
    <property type="term" value="F:iron ion binding"/>
    <property type="evidence" value="ECO:0007669"/>
    <property type="project" value="InterPro"/>
</dbReference>
<dbReference type="Pfam" id="PF00067">
    <property type="entry name" value="p450"/>
    <property type="match status" value="1"/>
</dbReference>
<evidence type="ECO:0000256" key="1">
    <source>
        <dbReference type="ARBA" id="ARBA00010617"/>
    </source>
</evidence>
<proteinExistence type="inferred from homology"/>
<evidence type="ECO:0000256" key="5">
    <source>
        <dbReference type="ARBA" id="ARBA00023004"/>
    </source>
</evidence>
<dbReference type="PANTHER" id="PTHR46696">
    <property type="entry name" value="P450, PUTATIVE (EUROFUNG)-RELATED"/>
    <property type="match status" value="1"/>
</dbReference>
<organism evidence="9 10">
    <name type="scientific">Umezawaea tangerina</name>
    <dbReference type="NCBI Taxonomy" id="84725"/>
    <lineage>
        <taxon>Bacteria</taxon>
        <taxon>Bacillati</taxon>
        <taxon>Actinomycetota</taxon>
        <taxon>Actinomycetes</taxon>
        <taxon>Pseudonocardiales</taxon>
        <taxon>Pseudonocardiaceae</taxon>
        <taxon>Umezawaea</taxon>
    </lineage>
</organism>
<evidence type="ECO:0000256" key="7">
    <source>
        <dbReference type="RuleBase" id="RU000461"/>
    </source>
</evidence>
<keyword evidence="4 7" id="KW-0560">Oxidoreductase</keyword>
<reference evidence="9 10" key="1">
    <citation type="submission" date="2018-03" db="EMBL/GenBank/DDBJ databases">
        <title>Genomic Encyclopedia of Archaeal and Bacterial Type Strains, Phase II (KMG-II): from individual species to whole genera.</title>
        <authorList>
            <person name="Goeker M."/>
        </authorList>
    </citation>
    <scope>NUCLEOTIDE SEQUENCE [LARGE SCALE GENOMIC DNA]</scope>
    <source>
        <strain evidence="9 10">DSM 44720</strain>
    </source>
</reference>
<keyword evidence="10" id="KW-1185">Reference proteome</keyword>
<gene>
    <name evidence="9" type="ORF">CLV43_105198</name>
</gene>
<dbReference type="GO" id="GO:0016705">
    <property type="term" value="F:oxidoreductase activity, acting on paired donors, with incorporation or reduction of molecular oxygen"/>
    <property type="evidence" value="ECO:0007669"/>
    <property type="project" value="InterPro"/>
</dbReference>
<evidence type="ECO:0000256" key="3">
    <source>
        <dbReference type="ARBA" id="ARBA00022723"/>
    </source>
</evidence>
<dbReference type="InterPro" id="IPR017972">
    <property type="entry name" value="Cyt_P450_CS"/>
</dbReference>
<sequence length="396" mass="43824">MTAPDLQTARRCPYAPPDEHTRIRDTGSGISRVTLPSGQVAWAVGRLEHVRAVLTDPRFSSDRRNPGFPRFTRDRPAYDIMRRTMIQLDQPEHGPARKAVVGEFTVRRMAGLRPRIQKIVDERVDALLAGPRPVDLVQALSLPVPSLVICEQLGVPYHDHDFFQARSSTLLSRALTAEGRRQSLTELRDYLKDLVAKKAAEPTDDLLGRQLAQGGDPDDVVSLAFLLLVAGHETTANMISLGVVTLLERPEELAALREDPTRTPLAVEELLRVYTIAEFANARVAVEDVEIGDVTIRAGDPVLALSNAANHDPSAFDEADEIKLDRGARNHLAFGFGIHQCLGQNLARMELQIVFDTLFRRVPTLRLATPADALPYKDDALVYGIHEVPVTWDEPA</sequence>
<feature type="region of interest" description="Disordered" evidence="8">
    <location>
        <begin position="1"/>
        <end position="30"/>
    </location>
</feature>
<dbReference type="OrthoDB" id="3664945at2"/>
<evidence type="ECO:0000256" key="2">
    <source>
        <dbReference type="ARBA" id="ARBA00022617"/>
    </source>
</evidence>
<protein>
    <submittedName>
        <fullName evidence="9">Cytochrome P450</fullName>
    </submittedName>
</protein>
<dbReference type="InterPro" id="IPR036396">
    <property type="entry name" value="Cyt_P450_sf"/>
</dbReference>
<dbReference type="PROSITE" id="PS00086">
    <property type="entry name" value="CYTOCHROME_P450"/>
    <property type="match status" value="1"/>
</dbReference>
<keyword evidence="2 7" id="KW-0349">Heme</keyword>
<name>A0A2T0T6Y9_9PSEU</name>
<keyword evidence="3 7" id="KW-0479">Metal-binding</keyword>
<dbReference type="Gene3D" id="1.10.630.10">
    <property type="entry name" value="Cytochrome P450"/>
    <property type="match status" value="1"/>
</dbReference>
<comment type="similarity">
    <text evidence="1 7">Belongs to the cytochrome P450 family.</text>
</comment>
<dbReference type="GO" id="GO:0020037">
    <property type="term" value="F:heme binding"/>
    <property type="evidence" value="ECO:0007669"/>
    <property type="project" value="InterPro"/>
</dbReference>
<evidence type="ECO:0000256" key="6">
    <source>
        <dbReference type="ARBA" id="ARBA00023033"/>
    </source>
</evidence>
<evidence type="ECO:0000256" key="8">
    <source>
        <dbReference type="SAM" id="MobiDB-lite"/>
    </source>
</evidence>
<dbReference type="SUPFAM" id="SSF48264">
    <property type="entry name" value="Cytochrome P450"/>
    <property type="match status" value="1"/>
</dbReference>
<dbReference type="Proteomes" id="UP000239494">
    <property type="component" value="Unassembled WGS sequence"/>
</dbReference>
<dbReference type="InterPro" id="IPR002397">
    <property type="entry name" value="Cyt_P450_B"/>
</dbReference>
<evidence type="ECO:0000313" key="10">
    <source>
        <dbReference type="Proteomes" id="UP000239494"/>
    </source>
</evidence>
<evidence type="ECO:0000313" key="9">
    <source>
        <dbReference type="EMBL" id="PRY41440.1"/>
    </source>
</evidence>
<dbReference type="GO" id="GO:0004497">
    <property type="term" value="F:monooxygenase activity"/>
    <property type="evidence" value="ECO:0007669"/>
    <property type="project" value="UniProtKB-KW"/>
</dbReference>
<dbReference type="EMBL" id="PVTF01000005">
    <property type="protein sequence ID" value="PRY41440.1"/>
    <property type="molecule type" value="Genomic_DNA"/>
</dbReference>